<evidence type="ECO:0008006" key="5">
    <source>
        <dbReference type="Google" id="ProtNLM"/>
    </source>
</evidence>
<keyword evidence="1" id="KW-0175">Coiled coil</keyword>
<sequence length="478" mass="51072">MGKRLTNNLGLKLISVFLAFFVWLAVVNIANPETDGSREVPLEIVNGSVLTASGKTYEIIGNVDTVTVSYKIRVQDSGSVSSSDFRAYVDLAEMYEPTGAVPVKIDVNNSRVSSVLARPSVVRVETEDLQRKQFELTAYLEGHAQSGYREGNVTISPTQVYVSGPVSLVGQISTVGISINVEGADSDMSGTLPIKCYDSNGNEIALDDRITLSRTEAEYSLPILRTKNLTLNFETPSGTVADGYRYTGIESSVNSVEVVGLKSDLANVTSITIPQSELNLSGATSDREVTIDLNEYLPEGAQLVGSDSQLTVTLKVEPLEERTFALSTSQISQMGASSQYSYQYDQDSIQVVIRGLAEDLDQLEEETLEAEVDVSSMEPGIHQASITFDLGAAYEVVSSDSLQIVVHDRPAGAPGEPEGSESEAASQEGSTSGTQGGNTSQSQRSHASETQSGHTSQSQSASDGAGETETERVSSEEE</sequence>
<comment type="caution">
    <text evidence="3">The sequence shown here is derived from an EMBL/GenBank/DDBJ whole genome shotgun (WGS) entry which is preliminary data.</text>
</comment>
<dbReference type="EMBL" id="DWWT01000058">
    <property type="protein sequence ID" value="HJC06683.1"/>
    <property type="molecule type" value="Genomic_DNA"/>
</dbReference>
<protein>
    <recommendedName>
        <fullName evidence="5">YbbR domain-containing protein</fullName>
    </recommendedName>
</protein>
<feature type="compositionally biased region" description="Basic and acidic residues" evidence="2">
    <location>
        <begin position="469"/>
        <end position="478"/>
    </location>
</feature>
<gene>
    <name evidence="3" type="ORF">H9704_11120</name>
</gene>
<dbReference type="Gene3D" id="2.170.120.40">
    <property type="entry name" value="YbbR-like domain"/>
    <property type="match status" value="2"/>
</dbReference>
<dbReference type="PANTHER" id="PTHR37804">
    <property type="entry name" value="CDAA REGULATORY PROTEIN CDAR"/>
    <property type="match status" value="1"/>
</dbReference>
<feature type="coiled-coil region" evidence="1">
    <location>
        <begin position="346"/>
        <end position="373"/>
    </location>
</feature>
<dbReference type="Pfam" id="PF07949">
    <property type="entry name" value="YbbR"/>
    <property type="match status" value="2"/>
</dbReference>
<name>A0A9D2SIW5_9FIRM</name>
<dbReference type="AlphaFoldDB" id="A0A9D2SIW5"/>
<dbReference type="InterPro" id="IPR053154">
    <property type="entry name" value="c-di-AMP_regulator"/>
</dbReference>
<dbReference type="Proteomes" id="UP000823910">
    <property type="component" value="Unassembled WGS sequence"/>
</dbReference>
<evidence type="ECO:0000256" key="1">
    <source>
        <dbReference type="SAM" id="Coils"/>
    </source>
</evidence>
<organism evidence="3 4">
    <name type="scientific">Candidatus Enterocloster excrementipullorum</name>
    <dbReference type="NCBI Taxonomy" id="2838559"/>
    <lineage>
        <taxon>Bacteria</taxon>
        <taxon>Bacillati</taxon>
        <taxon>Bacillota</taxon>
        <taxon>Clostridia</taxon>
        <taxon>Lachnospirales</taxon>
        <taxon>Lachnospiraceae</taxon>
        <taxon>Enterocloster</taxon>
    </lineage>
</organism>
<feature type="compositionally biased region" description="Polar residues" evidence="2">
    <location>
        <begin position="448"/>
        <end position="462"/>
    </location>
</feature>
<reference evidence="3" key="2">
    <citation type="submission" date="2021-04" db="EMBL/GenBank/DDBJ databases">
        <authorList>
            <person name="Gilroy R."/>
        </authorList>
    </citation>
    <scope>NUCLEOTIDE SEQUENCE</scope>
    <source>
        <strain evidence="3">CHK180-15479</strain>
    </source>
</reference>
<reference evidence="3" key="1">
    <citation type="journal article" date="2021" name="PeerJ">
        <title>Extensive microbial diversity within the chicken gut microbiome revealed by metagenomics and culture.</title>
        <authorList>
            <person name="Gilroy R."/>
            <person name="Ravi A."/>
            <person name="Getino M."/>
            <person name="Pursley I."/>
            <person name="Horton D.L."/>
            <person name="Alikhan N.F."/>
            <person name="Baker D."/>
            <person name="Gharbi K."/>
            <person name="Hall N."/>
            <person name="Watson M."/>
            <person name="Adriaenssens E.M."/>
            <person name="Foster-Nyarko E."/>
            <person name="Jarju S."/>
            <person name="Secka A."/>
            <person name="Antonio M."/>
            <person name="Oren A."/>
            <person name="Chaudhuri R.R."/>
            <person name="La Ragione R."/>
            <person name="Hildebrand F."/>
            <person name="Pallen M.J."/>
        </authorList>
    </citation>
    <scope>NUCLEOTIDE SEQUENCE</scope>
    <source>
        <strain evidence="3">CHK180-15479</strain>
    </source>
</reference>
<dbReference type="InterPro" id="IPR012505">
    <property type="entry name" value="YbbR"/>
</dbReference>
<accession>A0A9D2SIW5</accession>
<evidence type="ECO:0000313" key="4">
    <source>
        <dbReference type="Proteomes" id="UP000823910"/>
    </source>
</evidence>
<dbReference type="Gene3D" id="2.170.120.30">
    <property type="match status" value="2"/>
</dbReference>
<feature type="compositionally biased region" description="Low complexity" evidence="2">
    <location>
        <begin position="411"/>
        <end position="445"/>
    </location>
</feature>
<evidence type="ECO:0000313" key="3">
    <source>
        <dbReference type="EMBL" id="HJC06683.1"/>
    </source>
</evidence>
<feature type="region of interest" description="Disordered" evidence="2">
    <location>
        <begin position="408"/>
        <end position="478"/>
    </location>
</feature>
<proteinExistence type="predicted"/>
<dbReference type="PANTHER" id="PTHR37804:SF1">
    <property type="entry name" value="CDAA REGULATORY PROTEIN CDAR"/>
    <property type="match status" value="1"/>
</dbReference>
<evidence type="ECO:0000256" key="2">
    <source>
        <dbReference type="SAM" id="MobiDB-lite"/>
    </source>
</evidence>